<dbReference type="Pfam" id="PF25137">
    <property type="entry name" value="ADH_Fe_C"/>
    <property type="match status" value="1"/>
</dbReference>
<dbReference type="Pfam" id="PF00465">
    <property type="entry name" value="Fe-ADH"/>
    <property type="match status" value="1"/>
</dbReference>
<dbReference type="Gene3D" id="3.40.50.1970">
    <property type="match status" value="1"/>
</dbReference>
<dbReference type="EMBL" id="BJNP01000046">
    <property type="protein sequence ID" value="GEC73494.1"/>
    <property type="molecule type" value="Genomic_DNA"/>
</dbReference>
<evidence type="ECO:0000259" key="3">
    <source>
        <dbReference type="Pfam" id="PF00465"/>
    </source>
</evidence>
<dbReference type="InterPro" id="IPR056798">
    <property type="entry name" value="ADH_Fe_C"/>
</dbReference>
<dbReference type="InterPro" id="IPR039697">
    <property type="entry name" value="Alcohol_dehydrogenase_Fe"/>
</dbReference>
<dbReference type="GO" id="GO:0004022">
    <property type="term" value="F:alcohol dehydrogenase (NAD+) activity"/>
    <property type="evidence" value="ECO:0007669"/>
    <property type="project" value="TreeGrafter"/>
</dbReference>
<dbReference type="OrthoDB" id="9801156at2"/>
<dbReference type="RefSeq" id="WP_073244039.1">
    <property type="nucleotide sequence ID" value="NZ_BJNP01000046.1"/>
</dbReference>
<organism evidence="5 6">
    <name type="scientific">Flavobacterium flevense</name>
    <dbReference type="NCBI Taxonomy" id="983"/>
    <lineage>
        <taxon>Bacteria</taxon>
        <taxon>Pseudomonadati</taxon>
        <taxon>Bacteroidota</taxon>
        <taxon>Flavobacteriia</taxon>
        <taxon>Flavobacteriales</taxon>
        <taxon>Flavobacteriaceae</taxon>
        <taxon>Flavobacterium</taxon>
    </lineage>
</organism>
<dbReference type="AlphaFoldDB" id="A0A4Y4B3K0"/>
<evidence type="ECO:0000259" key="4">
    <source>
        <dbReference type="Pfam" id="PF25137"/>
    </source>
</evidence>
<protein>
    <submittedName>
        <fullName evidence="5">Alcohol dehydrogenase</fullName>
    </submittedName>
</protein>
<evidence type="ECO:0000313" key="5">
    <source>
        <dbReference type="EMBL" id="GEC73494.1"/>
    </source>
</evidence>
<feature type="domain" description="Alcohol dehydrogenase iron-type/glycerol dehydrogenase GldA" evidence="3">
    <location>
        <begin position="9"/>
        <end position="174"/>
    </location>
</feature>
<gene>
    <name evidence="5" type="ORF">FFL01_30330</name>
</gene>
<dbReference type="FunFam" id="1.20.1090.10:FF:000001">
    <property type="entry name" value="Aldehyde-alcohol dehydrogenase"/>
    <property type="match status" value="1"/>
</dbReference>
<dbReference type="STRING" id="983.SAMN05443543_104119"/>
<reference evidence="5 6" key="1">
    <citation type="submission" date="2019-06" db="EMBL/GenBank/DDBJ databases">
        <title>Whole genome shotgun sequence of Flavobacterium flevense NBRC 14960.</title>
        <authorList>
            <person name="Hosoyama A."/>
            <person name="Uohara A."/>
            <person name="Ohji S."/>
            <person name="Ichikawa N."/>
        </authorList>
    </citation>
    <scope>NUCLEOTIDE SEQUENCE [LARGE SCALE GENOMIC DNA]</scope>
    <source>
        <strain evidence="5 6">NBRC 14960</strain>
    </source>
</reference>
<proteinExistence type="inferred from homology"/>
<evidence type="ECO:0000256" key="2">
    <source>
        <dbReference type="ARBA" id="ARBA00023002"/>
    </source>
</evidence>
<comment type="similarity">
    <text evidence="1">Belongs to the iron-containing alcohol dehydrogenase family.</text>
</comment>
<dbReference type="InterPro" id="IPR001670">
    <property type="entry name" value="ADH_Fe/GldA"/>
</dbReference>
<sequence>MKEIVILNPNRVVFGEGSMQRFVSDFVERGLKKMFLLSIAELNTTLAPFLQQLQAHGVAVFVDESIVGEPTFEDFDKILLKAKKFDADSIVGIGGGSVLDVAKLVAAQLKNSQTLEEVKGNGNLKERQTYVACIPTTSGTGSEVSPNAIFVNNQGEKVGVISPYLVPDAAYVDPVLTVLLPKKITAATGIDALTHCLEAYTNKFAHPFVDLYALEGVRLIAKYLKRACDDGTDLEARTQVALGSMYGGMCLGPVNTAAVHALSYPLGVEYHIPHGLSNALLLPYVMEYNIEADASKYERIAEVLGAEKKATSKETALEGVKIMKQLIVDCGLPLTLSEAGVKEESIPQLAEGAVKVQRLLKNNIREIAVDDAIAIYKAAF</sequence>
<dbReference type="CDD" id="cd08551">
    <property type="entry name" value="Fe-ADH"/>
    <property type="match status" value="1"/>
</dbReference>
<feature type="domain" description="Fe-containing alcohol dehydrogenase-like C-terminal" evidence="4">
    <location>
        <begin position="185"/>
        <end position="380"/>
    </location>
</feature>
<dbReference type="SUPFAM" id="SSF56796">
    <property type="entry name" value="Dehydroquinate synthase-like"/>
    <property type="match status" value="1"/>
</dbReference>
<comment type="caution">
    <text evidence="5">The sequence shown here is derived from an EMBL/GenBank/DDBJ whole genome shotgun (WGS) entry which is preliminary data.</text>
</comment>
<dbReference type="FunFam" id="3.40.50.1970:FF:000003">
    <property type="entry name" value="Alcohol dehydrogenase, iron-containing"/>
    <property type="match status" value="1"/>
</dbReference>
<dbReference type="GO" id="GO:0046872">
    <property type="term" value="F:metal ion binding"/>
    <property type="evidence" value="ECO:0007669"/>
    <property type="project" value="InterPro"/>
</dbReference>
<keyword evidence="6" id="KW-1185">Reference proteome</keyword>
<accession>A0A4Y4B3K0</accession>
<keyword evidence="2" id="KW-0560">Oxidoreductase</keyword>
<evidence type="ECO:0000313" key="6">
    <source>
        <dbReference type="Proteomes" id="UP000316775"/>
    </source>
</evidence>
<dbReference type="Gene3D" id="1.20.1090.10">
    <property type="entry name" value="Dehydroquinate synthase-like - alpha domain"/>
    <property type="match status" value="1"/>
</dbReference>
<dbReference type="Proteomes" id="UP000316775">
    <property type="component" value="Unassembled WGS sequence"/>
</dbReference>
<dbReference type="PANTHER" id="PTHR11496">
    <property type="entry name" value="ALCOHOL DEHYDROGENASE"/>
    <property type="match status" value="1"/>
</dbReference>
<name>A0A4Y4B3K0_9FLAO</name>
<dbReference type="PANTHER" id="PTHR11496:SF102">
    <property type="entry name" value="ALCOHOL DEHYDROGENASE 4"/>
    <property type="match status" value="1"/>
</dbReference>
<evidence type="ECO:0000256" key="1">
    <source>
        <dbReference type="ARBA" id="ARBA00007358"/>
    </source>
</evidence>